<evidence type="ECO:0000256" key="1">
    <source>
        <dbReference type="SAM" id="Phobius"/>
    </source>
</evidence>
<reference evidence="2" key="1">
    <citation type="submission" date="2012-11" db="EMBL/GenBank/DDBJ databases">
        <authorList>
            <person name="Lucero-Rivera Y.E."/>
            <person name="Tovar-Ramirez D."/>
        </authorList>
    </citation>
    <scope>NUCLEOTIDE SEQUENCE</scope>
    <source>
        <tissue evidence="2">Salivary gland</tissue>
    </source>
</reference>
<feature type="transmembrane region" description="Helical" evidence="1">
    <location>
        <begin position="42"/>
        <end position="67"/>
    </location>
</feature>
<protein>
    <submittedName>
        <fullName evidence="2">Uncharacterized protein</fullName>
    </submittedName>
</protein>
<keyword evidence="1" id="KW-0812">Transmembrane</keyword>
<keyword evidence="1" id="KW-1133">Transmembrane helix</keyword>
<sequence length="85" mass="9243">MSVCLICQLSVFPSKSFLLSPFSISFCVCSGLFICQPISLSLSLFLPLFPLFLSTSVVIFLSVYFSLSLSVLAHCCQSRVIASHA</sequence>
<feature type="transmembrane region" description="Helical" evidence="1">
    <location>
        <begin position="17"/>
        <end position="35"/>
    </location>
</feature>
<dbReference type="AlphaFoldDB" id="L7LZ23"/>
<accession>L7LZ23</accession>
<keyword evidence="1" id="KW-0472">Membrane</keyword>
<evidence type="ECO:0000313" key="2">
    <source>
        <dbReference type="EMBL" id="JAA56123.1"/>
    </source>
</evidence>
<proteinExistence type="evidence at transcript level"/>
<dbReference type="EMBL" id="GACK01008911">
    <property type="protein sequence ID" value="JAA56123.1"/>
    <property type="molecule type" value="mRNA"/>
</dbReference>
<name>L7LZ23_RHIPC</name>
<reference evidence="2" key="2">
    <citation type="journal article" date="2015" name="J. Proteomics">
        <title>Sexual differences in the sialomes of the zebra tick, Rhipicephalus pulchellus.</title>
        <authorList>
            <person name="Tan A.W."/>
            <person name="Francischetti I.M."/>
            <person name="Slovak M."/>
            <person name="Kini R.M."/>
            <person name="Ribeiro J.M."/>
        </authorList>
    </citation>
    <scope>NUCLEOTIDE SEQUENCE</scope>
    <source>
        <tissue evidence="2">Salivary gland</tissue>
    </source>
</reference>
<organism evidence="2">
    <name type="scientific">Rhipicephalus pulchellus</name>
    <name type="common">Yellow backed tick</name>
    <name type="synonym">Dermacentor pulchellus</name>
    <dbReference type="NCBI Taxonomy" id="72859"/>
    <lineage>
        <taxon>Eukaryota</taxon>
        <taxon>Metazoa</taxon>
        <taxon>Ecdysozoa</taxon>
        <taxon>Arthropoda</taxon>
        <taxon>Chelicerata</taxon>
        <taxon>Arachnida</taxon>
        <taxon>Acari</taxon>
        <taxon>Parasitiformes</taxon>
        <taxon>Ixodida</taxon>
        <taxon>Ixodoidea</taxon>
        <taxon>Ixodidae</taxon>
        <taxon>Rhipicephalinae</taxon>
        <taxon>Rhipicephalus</taxon>
        <taxon>Rhipicephalus</taxon>
    </lineage>
</organism>